<dbReference type="InterPro" id="IPR050708">
    <property type="entry name" value="T6SS_VgrG/RHS"/>
</dbReference>
<dbReference type="InterPro" id="IPR011044">
    <property type="entry name" value="Quino_amine_DH_bsu"/>
</dbReference>
<feature type="chain" id="PRO_5024445993" evidence="2">
    <location>
        <begin position="23"/>
        <end position="1559"/>
    </location>
</feature>
<dbReference type="RefSeq" id="WP_138282637.1">
    <property type="nucleotide sequence ID" value="NZ_BMGE01000005.1"/>
</dbReference>
<dbReference type="Proteomes" id="UP000309788">
    <property type="component" value="Unassembled WGS sequence"/>
</dbReference>
<evidence type="ECO:0000313" key="6">
    <source>
        <dbReference type="Proteomes" id="UP000309788"/>
    </source>
</evidence>
<evidence type="ECO:0000259" key="4">
    <source>
        <dbReference type="Pfam" id="PF25023"/>
    </source>
</evidence>
<dbReference type="InterPro" id="IPR056823">
    <property type="entry name" value="TEN-like_YD-shell"/>
</dbReference>
<dbReference type="InterPro" id="IPR045351">
    <property type="entry name" value="DUF6531"/>
</dbReference>
<keyword evidence="1" id="KW-0677">Repeat</keyword>
<dbReference type="Gene3D" id="2.180.10.10">
    <property type="entry name" value="RHS repeat-associated core"/>
    <property type="match status" value="5"/>
</dbReference>
<dbReference type="SUPFAM" id="SSF50998">
    <property type="entry name" value="Quinoprotein alcohol dehydrogenase-like"/>
    <property type="match status" value="1"/>
</dbReference>
<gene>
    <name evidence="5" type="ORF">FEM55_17185</name>
</gene>
<dbReference type="InterPro" id="IPR006530">
    <property type="entry name" value="YD"/>
</dbReference>
<dbReference type="InterPro" id="IPR031325">
    <property type="entry name" value="RHS_repeat"/>
</dbReference>
<organism evidence="5 6">
    <name type="scientific">Dyadobacter sediminis</name>
    <dbReference type="NCBI Taxonomy" id="1493691"/>
    <lineage>
        <taxon>Bacteria</taxon>
        <taxon>Pseudomonadati</taxon>
        <taxon>Bacteroidota</taxon>
        <taxon>Cytophagia</taxon>
        <taxon>Cytophagales</taxon>
        <taxon>Spirosomataceae</taxon>
        <taxon>Dyadobacter</taxon>
    </lineage>
</organism>
<proteinExistence type="predicted"/>
<feature type="signal peptide" evidence="2">
    <location>
        <begin position="1"/>
        <end position="22"/>
    </location>
</feature>
<evidence type="ECO:0000256" key="1">
    <source>
        <dbReference type="ARBA" id="ARBA00022737"/>
    </source>
</evidence>
<evidence type="ECO:0000313" key="5">
    <source>
        <dbReference type="EMBL" id="TLU90302.1"/>
    </source>
</evidence>
<dbReference type="NCBIfam" id="TIGR03696">
    <property type="entry name" value="Rhs_assc_core"/>
    <property type="match status" value="1"/>
</dbReference>
<dbReference type="NCBIfam" id="TIGR01643">
    <property type="entry name" value="YD_repeat_2x"/>
    <property type="match status" value="19"/>
</dbReference>
<feature type="domain" description="Teneurin-like YD-shell" evidence="4">
    <location>
        <begin position="413"/>
        <end position="564"/>
    </location>
</feature>
<dbReference type="Pfam" id="PF20148">
    <property type="entry name" value="DUF6531"/>
    <property type="match status" value="1"/>
</dbReference>
<dbReference type="PANTHER" id="PTHR32305">
    <property type="match status" value="1"/>
</dbReference>
<sequence>MQRIFTILILTLAAISGHFAKAQNNTRPTVPVPNGFEVNSYTGNLYHSRTDLKIPGRGLTIDITFSYNASRRNKDWGMGKGWTFTYNMAYRTDTAGFWIERADGRRDLFRKSGANYIAPKGIYDALKEYESGKFYVQTKEGLRYYFENATHRKLTKMQDANGNQLNFAYTDTLLRQLSNSSGHAVKFAWQEGRLAEISDNTCEPGRKITYAYDSLGNTNKVVNPIGDFVQYYSDSTARITGFTDEGGNNMSIFYNANGAVSKVVSCATSHSFNYATRQLKTFVAEQLNGQNVVTTYQFDDQGRVISKKGNCCGFNLDYGYDENNNVAKLADGNKKQTAYEYDSNGNVIKETDAAGQVATYTYNLTYNKVTSFTDKNGNKTTFQYDSKGNITQIGKPLDFTEKSTYDTNGNRLTYVNANNNTTRYEYDENGNLIKVTDPEGGITSYTYDCYGNKLTETDPENNTTSFSYNALNQLIKTTNVLGHVTTYTYNKLGLQSAVTNALGKTTKYTYDGLGRRIGTIMPMGNSTQTEYDGQGNVISETDGNGNVTAYTYNNRRQPLSITDALGNSIFYEYDEAGNKLSETDKNGNITRFEYNDLYQLTKVTDALGGVTSYSYDAMGNRTAELDANGNTTAFAYDALQRLVKVTDALGYSEEYTYDKVGNRLTVRDKNGHITATTYDKLNRKKTITDALKGIVTLSYDKNGNVLSEKDALSRTTKYTYDALNQQATITNPLNEVTTYTYDAAGNEKTATSPNGNVVTSTYDDNGQLISTSDKAGAIAAFTYDKNGNVISENDGNGNATLSQYDAAGQLVKTTFPNETAFQFFYDANGNKIKEIDQKGNATWFAFDKLNRTTEITDPLSNTSRFVYDAKGNLIQIMDAKGNTTSYTYDVRNKPVKQVYADGSSRNFTYDANGQLTEKTNGSGIKIQYKYDALNRLTERIYPENITDKLDYDAAGFLVKAANSNAVISFQYDAAGKLLKEDNDGKATVYSYNSTNRTKSVDYPGGIKLLRQMDSRDRLTEIKESGTTLVSFQYDGADRLKKKSFRNGVNTDYSYDKMDNLKSISATPASVLDIRYDYDKSDKRILTERLHKPARSEKYTYDNNYQLNQFFQGKVTDGELTPSITNQYTYDALGNRATSKEGAVEKTYSVNHVNQYTAITTNNINAPPAYDKNGNLISDGTNTYAYDFENRLISIQAGRAKVTYKYDALGRRVSRTQSGTETRYYYDLDNLIQEVTGNNVKSYVYGEEIDHILYAKAGDSEYFYETDDLNSVQSVTDASGALLEYYTYDPFGTPHVFNASDKELAASTFNNFLFTGRQYEFQFKTYHYRNREMNPNLGRFAQRDPLEFTDGLNNYAYVGNNVVNATDPLGLVNWGGVSNAMPGIILSSGGATYGIIISTTGLGATIGLPLAAISGYNLFKNAGDLITAINSPEETTCSLPPSPSGEASSCKAFYNHSSIVPKMGWVFRYNAIEACSTTGNSEKIKKIRESLQKQYSNDFPNDGKKFSSEEHYQKHKQAYEEAGCKNKPAPPIAWYMVDLLPGSFIPGFIPNVIEIFGPCD</sequence>
<evidence type="ECO:0000259" key="3">
    <source>
        <dbReference type="Pfam" id="PF20148"/>
    </source>
</evidence>
<dbReference type="SUPFAM" id="SSF50969">
    <property type="entry name" value="YVTN repeat-like/Quinoprotein amine dehydrogenase"/>
    <property type="match status" value="1"/>
</dbReference>
<evidence type="ECO:0000256" key="2">
    <source>
        <dbReference type="SAM" id="SignalP"/>
    </source>
</evidence>
<dbReference type="Pfam" id="PF05593">
    <property type="entry name" value="RHS_repeat"/>
    <property type="match status" value="4"/>
</dbReference>
<dbReference type="PANTHER" id="PTHR32305:SF15">
    <property type="entry name" value="PROTEIN RHSA-RELATED"/>
    <property type="match status" value="1"/>
</dbReference>
<accession>A0A5R9K8B7</accession>
<dbReference type="OrthoDB" id="9765204at2"/>
<feature type="domain" description="DUF6531" evidence="3">
    <location>
        <begin position="38"/>
        <end position="109"/>
    </location>
</feature>
<dbReference type="EMBL" id="VCEI01000028">
    <property type="protein sequence ID" value="TLU90302.1"/>
    <property type="molecule type" value="Genomic_DNA"/>
</dbReference>
<name>A0A5R9K8B7_9BACT</name>
<reference evidence="5 6" key="1">
    <citation type="submission" date="2019-05" db="EMBL/GenBank/DDBJ databases">
        <authorList>
            <person name="Qu J.-H."/>
        </authorList>
    </citation>
    <scope>NUCLEOTIDE SEQUENCE [LARGE SCALE GENOMIC DNA]</scope>
    <source>
        <strain evidence="5 6">Z12</strain>
    </source>
</reference>
<dbReference type="InterPro" id="IPR022385">
    <property type="entry name" value="Rhs_assc_core"/>
</dbReference>
<keyword evidence="2" id="KW-0732">Signal</keyword>
<comment type="caution">
    <text evidence="5">The sequence shown here is derived from an EMBL/GenBank/DDBJ whole genome shotgun (WGS) entry which is preliminary data.</text>
</comment>
<dbReference type="InterPro" id="IPR011047">
    <property type="entry name" value="Quinoprotein_ADH-like_sf"/>
</dbReference>
<feature type="domain" description="Teneurin-like YD-shell" evidence="4">
    <location>
        <begin position="1088"/>
        <end position="1343"/>
    </location>
</feature>
<keyword evidence="6" id="KW-1185">Reference proteome</keyword>
<protein>
    <submittedName>
        <fullName evidence="5">RHS repeat-associated core domain-containing protein</fullName>
    </submittedName>
</protein>
<dbReference type="Pfam" id="PF25023">
    <property type="entry name" value="TEN_YD-shell"/>
    <property type="match status" value="3"/>
</dbReference>
<feature type="domain" description="Teneurin-like YD-shell" evidence="4">
    <location>
        <begin position="695"/>
        <end position="880"/>
    </location>
</feature>